<evidence type="ECO:0000313" key="1">
    <source>
        <dbReference type="EMBL" id="KAI3740137.1"/>
    </source>
</evidence>
<accession>A0ACB9D0M1</accession>
<keyword evidence="2" id="KW-1185">Reference proteome</keyword>
<reference evidence="1 2" key="2">
    <citation type="journal article" date="2022" name="Mol. Ecol. Resour.">
        <title>The genomes of chicory, endive, great burdock and yacon provide insights into Asteraceae paleo-polyploidization history and plant inulin production.</title>
        <authorList>
            <person name="Fan W."/>
            <person name="Wang S."/>
            <person name="Wang H."/>
            <person name="Wang A."/>
            <person name="Jiang F."/>
            <person name="Liu H."/>
            <person name="Zhao H."/>
            <person name="Xu D."/>
            <person name="Zhang Y."/>
        </authorList>
    </citation>
    <scope>NUCLEOTIDE SEQUENCE [LARGE SCALE GENOMIC DNA]</scope>
    <source>
        <strain evidence="2">cv. Punajuju</strain>
        <tissue evidence="1">Leaves</tissue>
    </source>
</reference>
<dbReference type="Proteomes" id="UP001055811">
    <property type="component" value="Linkage Group LG05"/>
</dbReference>
<comment type="caution">
    <text evidence="1">The sequence shown here is derived from an EMBL/GenBank/DDBJ whole genome shotgun (WGS) entry which is preliminary data.</text>
</comment>
<organism evidence="1 2">
    <name type="scientific">Cichorium intybus</name>
    <name type="common">Chicory</name>
    <dbReference type="NCBI Taxonomy" id="13427"/>
    <lineage>
        <taxon>Eukaryota</taxon>
        <taxon>Viridiplantae</taxon>
        <taxon>Streptophyta</taxon>
        <taxon>Embryophyta</taxon>
        <taxon>Tracheophyta</taxon>
        <taxon>Spermatophyta</taxon>
        <taxon>Magnoliopsida</taxon>
        <taxon>eudicotyledons</taxon>
        <taxon>Gunneridae</taxon>
        <taxon>Pentapetalae</taxon>
        <taxon>asterids</taxon>
        <taxon>campanulids</taxon>
        <taxon>Asterales</taxon>
        <taxon>Asteraceae</taxon>
        <taxon>Cichorioideae</taxon>
        <taxon>Cichorieae</taxon>
        <taxon>Cichoriinae</taxon>
        <taxon>Cichorium</taxon>
    </lineage>
</organism>
<dbReference type="EMBL" id="CM042013">
    <property type="protein sequence ID" value="KAI3740137.1"/>
    <property type="molecule type" value="Genomic_DNA"/>
</dbReference>
<protein>
    <submittedName>
        <fullName evidence="1">Uncharacterized protein</fullName>
    </submittedName>
</protein>
<reference evidence="2" key="1">
    <citation type="journal article" date="2022" name="Mol. Ecol. Resour.">
        <title>The genomes of chicory, endive, great burdock and yacon provide insights into Asteraceae palaeo-polyploidization history and plant inulin production.</title>
        <authorList>
            <person name="Fan W."/>
            <person name="Wang S."/>
            <person name="Wang H."/>
            <person name="Wang A."/>
            <person name="Jiang F."/>
            <person name="Liu H."/>
            <person name="Zhao H."/>
            <person name="Xu D."/>
            <person name="Zhang Y."/>
        </authorList>
    </citation>
    <scope>NUCLEOTIDE SEQUENCE [LARGE SCALE GENOMIC DNA]</scope>
    <source>
        <strain evidence="2">cv. Punajuju</strain>
    </source>
</reference>
<name>A0ACB9D0M1_CICIN</name>
<proteinExistence type="predicted"/>
<sequence>MDHNEGTELRKLELENCFFKPPLEFEGLLNLEQLGSYGEVYRGDWHGTDVAVKKFLDQEITTESLEEFISEVRIMKRVRHPNVVLFMGAVTRAPHLSIVTEFLPRGSLYKLLHRPNNQLDIRRRLRMALDTAHGMNYLHNCTPIIVHRDLKSFGICSWRINFITFREIWTLP</sequence>
<evidence type="ECO:0000313" key="2">
    <source>
        <dbReference type="Proteomes" id="UP001055811"/>
    </source>
</evidence>
<gene>
    <name evidence="1" type="ORF">L2E82_30558</name>
</gene>